<proteinExistence type="inferred from homology"/>
<feature type="transmembrane region" description="Helical" evidence="2">
    <location>
        <begin position="184"/>
        <end position="205"/>
    </location>
</feature>
<feature type="transmembrane region" description="Helical" evidence="2">
    <location>
        <begin position="103"/>
        <end position="123"/>
    </location>
</feature>
<dbReference type="GO" id="GO:0005886">
    <property type="term" value="C:plasma membrane"/>
    <property type="evidence" value="ECO:0007669"/>
    <property type="project" value="TreeGrafter"/>
</dbReference>
<dbReference type="EC" id="3.4.23.43" evidence="4"/>
<reference evidence="4" key="2">
    <citation type="journal article" date="2021" name="Microbiome">
        <title>Successional dynamics and alternative stable states in a saline activated sludge microbial community over 9 years.</title>
        <authorList>
            <person name="Wang Y."/>
            <person name="Ye J."/>
            <person name="Ju F."/>
            <person name="Liu L."/>
            <person name="Boyd J.A."/>
            <person name="Deng Y."/>
            <person name="Parks D.H."/>
            <person name="Jiang X."/>
            <person name="Yin X."/>
            <person name="Woodcroft B.J."/>
            <person name="Tyson G.W."/>
            <person name="Hugenholtz P."/>
            <person name="Polz M.F."/>
            <person name="Zhang T."/>
        </authorList>
    </citation>
    <scope>NUCLEOTIDE SEQUENCE</scope>
    <source>
        <strain evidence="4">HKST-UBA11</strain>
    </source>
</reference>
<dbReference type="GO" id="GO:0004190">
    <property type="term" value="F:aspartic-type endopeptidase activity"/>
    <property type="evidence" value="ECO:0007669"/>
    <property type="project" value="UniProtKB-EC"/>
</dbReference>
<feature type="transmembrane region" description="Helical" evidence="2">
    <location>
        <begin position="154"/>
        <end position="172"/>
    </location>
</feature>
<dbReference type="GO" id="GO:0006465">
    <property type="term" value="P:signal peptide processing"/>
    <property type="evidence" value="ECO:0007669"/>
    <property type="project" value="TreeGrafter"/>
</dbReference>
<dbReference type="PANTHER" id="PTHR30487:SF0">
    <property type="entry name" value="PREPILIN LEADER PEPTIDASE_N-METHYLTRANSFERASE-RELATED"/>
    <property type="match status" value="1"/>
</dbReference>
<evidence type="ECO:0000313" key="5">
    <source>
        <dbReference type="Proteomes" id="UP000754563"/>
    </source>
</evidence>
<gene>
    <name evidence="4" type="ORF">KC717_02050</name>
</gene>
<name>A0A955L881_9BACT</name>
<evidence type="ECO:0000259" key="3">
    <source>
        <dbReference type="Pfam" id="PF01478"/>
    </source>
</evidence>
<evidence type="ECO:0000256" key="2">
    <source>
        <dbReference type="SAM" id="Phobius"/>
    </source>
</evidence>
<dbReference type="Proteomes" id="UP000754563">
    <property type="component" value="Unassembled WGS sequence"/>
</dbReference>
<keyword evidence="2" id="KW-1133">Transmembrane helix</keyword>
<dbReference type="Pfam" id="PF01478">
    <property type="entry name" value="Peptidase_A24"/>
    <property type="match status" value="1"/>
</dbReference>
<feature type="domain" description="Prepilin type IV endopeptidase peptidase" evidence="3">
    <location>
        <begin position="48"/>
        <end position="169"/>
    </location>
</feature>
<feature type="transmembrane region" description="Helical" evidence="2">
    <location>
        <begin position="39"/>
        <end position="61"/>
    </location>
</feature>
<comment type="similarity">
    <text evidence="1">Belongs to the peptidase A24 family.</text>
</comment>
<dbReference type="EMBL" id="JAGQLH010000018">
    <property type="protein sequence ID" value="MCA9385409.1"/>
    <property type="molecule type" value="Genomic_DNA"/>
</dbReference>
<accession>A0A955L881</accession>
<protein>
    <submittedName>
        <fullName evidence="4">Prepilin peptidase</fullName>
        <ecNumber evidence="4">3.4.23.43</ecNumber>
    </submittedName>
</protein>
<evidence type="ECO:0000256" key="1">
    <source>
        <dbReference type="ARBA" id="ARBA00005801"/>
    </source>
</evidence>
<evidence type="ECO:0000313" key="4">
    <source>
        <dbReference type="EMBL" id="MCA9385409.1"/>
    </source>
</evidence>
<reference evidence="4" key="1">
    <citation type="submission" date="2020-04" db="EMBL/GenBank/DDBJ databases">
        <authorList>
            <person name="Zhang T."/>
        </authorList>
    </citation>
    <scope>NUCLEOTIDE SEQUENCE</scope>
    <source>
        <strain evidence="4">HKST-UBA11</strain>
    </source>
</reference>
<feature type="transmembrane region" description="Helical" evidence="2">
    <location>
        <begin position="7"/>
        <end position="27"/>
    </location>
</feature>
<keyword evidence="4" id="KW-0378">Hydrolase</keyword>
<keyword evidence="2" id="KW-0812">Transmembrane</keyword>
<feature type="transmembrane region" description="Helical" evidence="2">
    <location>
        <begin position="73"/>
        <end position="91"/>
    </location>
</feature>
<comment type="caution">
    <text evidence="4">The sequence shown here is derived from an EMBL/GenBank/DDBJ whole genome shotgun (WGS) entry which is preliminary data.</text>
</comment>
<organism evidence="4 5">
    <name type="scientific">Candidatus Dojkabacteria bacterium</name>
    <dbReference type="NCBI Taxonomy" id="2099670"/>
    <lineage>
        <taxon>Bacteria</taxon>
        <taxon>Candidatus Dojkabacteria</taxon>
    </lineage>
</organism>
<dbReference type="InterPro" id="IPR050882">
    <property type="entry name" value="Prepilin_peptidase/N-MTase"/>
</dbReference>
<keyword evidence="2" id="KW-0472">Membrane</keyword>
<sequence>MKLRSHFIRYIALSSIIALLLGVVFYQKMVVTQALDIQHFFWLFFLIVNCIVLIYLGIVDFVSFEVPDLLTKVYIGILITINIGLMLLGGLHTEHLLWESTAFIPIHNLIGGFSAGSFFYFLVTATKEKAMGAGDIRIACIMGLLLGISKLLVAFYITILSACLVGLVYAGYKKQFKGLKIPFVPFMVFGTITSIIFYDAILIILQSRGLV</sequence>
<dbReference type="PANTHER" id="PTHR30487">
    <property type="entry name" value="TYPE 4 PREPILIN-LIKE PROTEINS LEADER PEPTIDE-PROCESSING ENZYME"/>
    <property type="match status" value="1"/>
</dbReference>
<dbReference type="InterPro" id="IPR000045">
    <property type="entry name" value="Prepilin_IV_endopep_pep"/>
</dbReference>
<dbReference type="AlphaFoldDB" id="A0A955L881"/>